<dbReference type="GO" id="GO:0034728">
    <property type="term" value="P:nucleosome organization"/>
    <property type="evidence" value="ECO:0007669"/>
    <property type="project" value="TreeGrafter"/>
</dbReference>
<dbReference type="GO" id="GO:0140673">
    <property type="term" value="P:transcription elongation-coupled chromatin remodeling"/>
    <property type="evidence" value="ECO:0007669"/>
    <property type="project" value="InterPro"/>
</dbReference>
<dbReference type="OrthoDB" id="3250387at2759"/>
<keyword evidence="3" id="KW-1185">Reference proteome</keyword>
<dbReference type="InterPro" id="IPR036860">
    <property type="entry name" value="SH2_dom_sf"/>
</dbReference>
<dbReference type="CDD" id="cd09918">
    <property type="entry name" value="SH2_Nterm_SPT6_like"/>
    <property type="match status" value="1"/>
</dbReference>
<dbReference type="SMART" id="SM00252">
    <property type="entry name" value="SH2"/>
    <property type="match status" value="1"/>
</dbReference>
<name>A0A0D7ALQ3_9AGAR</name>
<evidence type="ECO:0000313" key="3">
    <source>
        <dbReference type="Proteomes" id="UP000054144"/>
    </source>
</evidence>
<gene>
    <name evidence="2" type="ORF">FISHEDRAFT_19730</name>
</gene>
<dbReference type="AlphaFoldDB" id="A0A0D7ALQ3"/>
<proteinExistence type="predicted"/>
<organism evidence="2 3">
    <name type="scientific">Fistulina hepatica ATCC 64428</name>
    <dbReference type="NCBI Taxonomy" id="1128425"/>
    <lineage>
        <taxon>Eukaryota</taxon>
        <taxon>Fungi</taxon>
        <taxon>Dikarya</taxon>
        <taxon>Basidiomycota</taxon>
        <taxon>Agaricomycotina</taxon>
        <taxon>Agaricomycetes</taxon>
        <taxon>Agaricomycetidae</taxon>
        <taxon>Agaricales</taxon>
        <taxon>Fistulinaceae</taxon>
        <taxon>Fistulina</taxon>
    </lineage>
</organism>
<dbReference type="GO" id="GO:0008023">
    <property type="term" value="C:transcription elongation factor complex"/>
    <property type="evidence" value="ECO:0007669"/>
    <property type="project" value="TreeGrafter"/>
</dbReference>
<dbReference type="InterPro" id="IPR000980">
    <property type="entry name" value="SH2"/>
</dbReference>
<dbReference type="Pfam" id="PF14633">
    <property type="entry name" value="SH2_2"/>
    <property type="match status" value="1"/>
</dbReference>
<sequence length="120" mass="13706">RTRRVIKHPNFHNFSSSQAEAFLAKQQRGDVVIRPSSKGVNHLAVTWKVDDQLYQHIDVMGPNADPTGQTVGGLIVDKNHMYSDLDELIVNHVQAMARKVEELMMHERFKPGKEDDLRAF</sequence>
<feature type="non-terminal residue" evidence="2">
    <location>
        <position position="1"/>
    </location>
</feature>
<dbReference type="PANTHER" id="PTHR10145:SF6">
    <property type="entry name" value="TRANSCRIPTION ELONGATION FACTOR SPT6"/>
    <property type="match status" value="1"/>
</dbReference>
<dbReference type="InterPro" id="IPR035019">
    <property type="entry name" value="Spt6_SH2_N"/>
</dbReference>
<dbReference type="FunFam" id="3.30.505.10:FF:000056">
    <property type="entry name" value="Transcription elongation factor Spt6"/>
    <property type="match status" value="1"/>
</dbReference>
<dbReference type="EMBL" id="KN881648">
    <property type="protein sequence ID" value="KIY51703.1"/>
    <property type="molecule type" value="Genomic_DNA"/>
</dbReference>
<dbReference type="SUPFAM" id="SSF55550">
    <property type="entry name" value="SH2 domain"/>
    <property type="match status" value="1"/>
</dbReference>
<dbReference type="Proteomes" id="UP000054144">
    <property type="component" value="Unassembled WGS sequence"/>
</dbReference>
<accession>A0A0D7ALQ3</accession>
<dbReference type="GO" id="GO:0042393">
    <property type="term" value="F:histone binding"/>
    <property type="evidence" value="ECO:0007669"/>
    <property type="project" value="TreeGrafter"/>
</dbReference>
<reference evidence="2 3" key="1">
    <citation type="journal article" date="2015" name="Fungal Genet. Biol.">
        <title>Evolution of novel wood decay mechanisms in Agaricales revealed by the genome sequences of Fistulina hepatica and Cylindrobasidium torrendii.</title>
        <authorList>
            <person name="Floudas D."/>
            <person name="Held B.W."/>
            <person name="Riley R."/>
            <person name="Nagy L.G."/>
            <person name="Koehler G."/>
            <person name="Ransdell A.S."/>
            <person name="Younus H."/>
            <person name="Chow J."/>
            <person name="Chiniquy J."/>
            <person name="Lipzen A."/>
            <person name="Tritt A."/>
            <person name="Sun H."/>
            <person name="Haridas S."/>
            <person name="LaButti K."/>
            <person name="Ohm R.A."/>
            <person name="Kues U."/>
            <person name="Blanchette R.A."/>
            <person name="Grigoriev I.V."/>
            <person name="Minto R.E."/>
            <person name="Hibbett D.S."/>
        </authorList>
    </citation>
    <scope>NUCLEOTIDE SEQUENCE [LARGE SCALE GENOMIC DNA]</scope>
    <source>
        <strain evidence="2 3">ATCC 64428</strain>
    </source>
</reference>
<dbReference type="InterPro" id="IPR035420">
    <property type="entry name" value="Spt6_SH2"/>
</dbReference>
<protein>
    <recommendedName>
        <fullName evidence="1">SH2 domain-containing protein</fullName>
    </recommendedName>
</protein>
<dbReference type="PANTHER" id="PTHR10145">
    <property type="entry name" value="TRANSCRIPTION ELONGATION FACTOR SPT6"/>
    <property type="match status" value="1"/>
</dbReference>
<feature type="non-terminal residue" evidence="2">
    <location>
        <position position="120"/>
    </location>
</feature>
<evidence type="ECO:0000313" key="2">
    <source>
        <dbReference type="EMBL" id="KIY51703.1"/>
    </source>
</evidence>
<dbReference type="InterPro" id="IPR017072">
    <property type="entry name" value="TF_Spt6"/>
</dbReference>
<evidence type="ECO:0000259" key="1">
    <source>
        <dbReference type="SMART" id="SM00252"/>
    </source>
</evidence>
<dbReference type="GO" id="GO:0031491">
    <property type="term" value="F:nucleosome binding"/>
    <property type="evidence" value="ECO:0007669"/>
    <property type="project" value="TreeGrafter"/>
</dbReference>
<feature type="domain" description="SH2" evidence="1">
    <location>
        <begin position="8"/>
        <end position="98"/>
    </location>
</feature>
<dbReference type="Gene3D" id="3.30.505.10">
    <property type="entry name" value="SH2 domain"/>
    <property type="match status" value="1"/>
</dbReference>